<sequence>MENGIYAKFNTPKGSILVKLTHDKTPGTVGNFVGLAEGNLENDAKPQGKPYYNGLKFHRVIPDFMIQGGCPVGTGVGGPGYQFDDEFHPELTHSGPGVLSMANAGPGTNGSQFFITHVETPWLDGKHTVFGHVVEGQDVVDAVAQGDEIESIEIIREGDEAKNWNAVEAFRVFEGAREKRIEEAKQKAEAEMEKLAAGFDKTESGLRYKIIQKGNGKKAEKGKTVSVHYTGALDDGRVFDSSYKRKDPIAFTLGIGQVISGWDEGIALLQVGDKARFVIPSHLGYGSNGAGGVIPPDATLVFDVELMDVK</sequence>
<dbReference type="SUPFAM" id="SSF54534">
    <property type="entry name" value="FKBP-like"/>
    <property type="match status" value="1"/>
</dbReference>
<feature type="domain" description="PPIase cyclophilin-type" evidence="8">
    <location>
        <begin position="10"/>
        <end position="145"/>
    </location>
</feature>
<dbReference type="AlphaFoldDB" id="A0A0A2LRL4"/>
<dbReference type="InterPro" id="IPR002130">
    <property type="entry name" value="Cyclophilin-type_PPIase_dom"/>
</dbReference>
<evidence type="ECO:0000256" key="3">
    <source>
        <dbReference type="ARBA" id="ARBA00023110"/>
    </source>
</evidence>
<dbReference type="PRINTS" id="PR00153">
    <property type="entry name" value="CSAPPISMRASE"/>
</dbReference>
<dbReference type="PANTHER" id="PTHR45625:SF4">
    <property type="entry name" value="PEPTIDYLPROLYL ISOMERASE DOMAIN AND WD REPEAT-CONTAINING PROTEIN 1"/>
    <property type="match status" value="1"/>
</dbReference>
<dbReference type="EMBL" id="JRLV01000005">
    <property type="protein sequence ID" value="KGO82584.1"/>
    <property type="molecule type" value="Genomic_DNA"/>
</dbReference>
<protein>
    <recommendedName>
        <fullName evidence="6">Peptidyl-prolyl cis-trans isomerase</fullName>
        <ecNumber evidence="6">5.2.1.8</ecNumber>
    </recommendedName>
</protein>
<dbReference type="Gene3D" id="2.40.100.10">
    <property type="entry name" value="Cyclophilin-like"/>
    <property type="match status" value="1"/>
</dbReference>
<dbReference type="Pfam" id="PF00160">
    <property type="entry name" value="Pro_isomerase"/>
    <property type="match status" value="1"/>
</dbReference>
<proteinExistence type="inferred from homology"/>
<name>A0A0A2LRL4_9FLAO</name>
<dbReference type="InterPro" id="IPR020892">
    <property type="entry name" value="Cyclophilin-type_PPIase_CS"/>
</dbReference>
<dbReference type="STRING" id="1406840.Q763_05680"/>
<dbReference type="PROSITE" id="PS00170">
    <property type="entry name" value="CSA_PPIASE_1"/>
    <property type="match status" value="1"/>
</dbReference>
<dbReference type="InterPro" id="IPR046357">
    <property type="entry name" value="PPIase_dom_sf"/>
</dbReference>
<evidence type="ECO:0000256" key="6">
    <source>
        <dbReference type="RuleBase" id="RU003915"/>
    </source>
</evidence>
<comment type="caution">
    <text evidence="9">The sequence shown here is derived from an EMBL/GenBank/DDBJ whole genome shotgun (WGS) entry which is preliminary data.</text>
</comment>
<dbReference type="RefSeq" id="WP_035132008.1">
    <property type="nucleotide sequence ID" value="NZ_JRLV01000005.1"/>
</dbReference>
<dbReference type="Gene3D" id="3.10.50.40">
    <property type="match status" value="1"/>
</dbReference>
<keyword evidence="3 5" id="KW-0697">Rotamase</keyword>
<accession>A0A0A2LRL4</accession>
<organism evidence="9 10">
    <name type="scientific">Flavobacterium beibuense F44-8</name>
    <dbReference type="NCBI Taxonomy" id="1406840"/>
    <lineage>
        <taxon>Bacteria</taxon>
        <taxon>Pseudomonadati</taxon>
        <taxon>Bacteroidota</taxon>
        <taxon>Flavobacteriia</taxon>
        <taxon>Flavobacteriales</taxon>
        <taxon>Flavobacteriaceae</taxon>
        <taxon>Flavobacterium</taxon>
    </lineage>
</organism>
<keyword evidence="10" id="KW-1185">Reference proteome</keyword>
<evidence type="ECO:0000256" key="1">
    <source>
        <dbReference type="ARBA" id="ARBA00000971"/>
    </source>
</evidence>
<evidence type="ECO:0000259" key="7">
    <source>
        <dbReference type="PROSITE" id="PS50059"/>
    </source>
</evidence>
<dbReference type="eggNOG" id="COG0545">
    <property type="taxonomic scope" value="Bacteria"/>
</dbReference>
<dbReference type="InterPro" id="IPR001179">
    <property type="entry name" value="PPIase_FKBP_dom"/>
</dbReference>
<dbReference type="GO" id="GO:0003755">
    <property type="term" value="F:peptidyl-prolyl cis-trans isomerase activity"/>
    <property type="evidence" value="ECO:0007669"/>
    <property type="project" value="UniProtKB-UniRule"/>
</dbReference>
<keyword evidence="4 5" id="KW-0413">Isomerase</keyword>
<dbReference type="InterPro" id="IPR029000">
    <property type="entry name" value="Cyclophilin-like_dom_sf"/>
</dbReference>
<dbReference type="PROSITE" id="PS50059">
    <property type="entry name" value="FKBP_PPIASE"/>
    <property type="match status" value="1"/>
</dbReference>
<evidence type="ECO:0000256" key="5">
    <source>
        <dbReference type="PROSITE-ProRule" id="PRU00277"/>
    </source>
</evidence>
<reference evidence="9 10" key="1">
    <citation type="submission" date="2013-09" db="EMBL/GenBank/DDBJ databases">
        <authorList>
            <person name="Zeng Z."/>
            <person name="Chen C."/>
        </authorList>
    </citation>
    <scope>NUCLEOTIDE SEQUENCE [LARGE SCALE GENOMIC DNA]</scope>
    <source>
        <strain evidence="9 10">F44-8</strain>
    </source>
</reference>
<dbReference type="Pfam" id="PF00254">
    <property type="entry name" value="FKBP_C"/>
    <property type="match status" value="1"/>
</dbReference>
<dbReference type="FunFam" id="3.10.50.40:FF:000047">
    <property type="entry name" value="Peptidylprolyl isomerase"/>
    <property type="match status" value="1"/>
</dbReference>
<dbReference type="Proteomes" id="UP000030129">
    <property type="component" value="Unassembled WGS sequence"/>
</dbReference>
<evidence type="ECO:0000256" key="2">
    <source>
        <dbReference type="ARBA" id="ARBA00007365"/>
    </source>
</evidence>
<evidence type="ECO:0000313" key="10">
    <source>
        <dbReference type="Proteomes" id="UP000030129"/>
    </source>
</evidence>
<dbReference type="PROSITE" id="PS50072">
    <property type="entry name" value="CSA_PPIASE_2"/>
    <property type="match status" value="1"/>
</dbReference>
<gene>
    <name evidence="9" type="ORF">Q763_05680</name>
</gene>
<comment type="catalytic activity">
    <reaction evidence="1 5 6">
        <text>[protein]-peptidylproline (omega=180) = [protein]-peptidylproline (omega=0)</text>
        <dbReference type="Rhea" id="RHEA:16237"/>
        <dbReference type="Rhea" id="RHEA-COMP:10747"/>
        <dbReference type="Rhea" id="RHEA-COMP:10748"/>
        <dbReference type="ChEBI" id="CHEBI:83833"/>
        <dbReference type="ChEBI" id="CHEBI:83834"/>
        <dbReference type="EC" id="5.2.1.8"/>
    </reaction>
</comment>
<evidence type="ECO:0000259" key="8">
    <source>
        <dbReference type="PROSITE" id="PS50072"/>
    </source>
</evidence>
<dbReference type="EC" id="5.2.1.8" evidence="6"/>
<comment type="similarity">
    <text evidence="6">Belongs to the FKBP-type PPIase family.</text>
</comment>
<dbReference type="PANTHER" id="PTHR45625">
    <property type="entry name" value="PEPTIDYL-PROLYL CIS-TRANS ISOMERASE-RELATED"/>
    <property type="match status" value="1"/>
</dbReference>
<comment type="similarity">
    <text evidence="2">Belongs to the cyclophilin-type PPIase family.</text>
</comment>
<dbReference type="InterPro" id="IPR044666">
    <property type="entry name" value="Cyclophilin_A-like"/>
</dbReference>
<dbReference type="SUPFAM" id="SSF50891">
    <property type="entry name" value="Cyclophilin-like"/>
    <property type="match status" value="1"/>
</dbReference>
<feature type="domain" description="PPIase FKBP-type" evidence="7">
    <location>
        <begin position="222"/>
        <end position="310"/>
    </location>
</feature>
<evidence type="ECO:0000313" key="9">
    <source>
        <dbReference type="EMBL" id="KGO82584.1"/>
    </source>
</evidence>
<dbReference type="GO" id="GO:0006457">
    <property type="term" value="P:protein folding"/>
    <property type="evidence" value="ECO:0007669"/>
    <property type="project" value="InterPro"/>
</dbReference>
<dbReference type="CDD" id="cd00317">
    <property type="entry name" value="cyclophilin"/>
    <property type="match status" value="1"/>
</dbReference>
<dbReference type="eggNOG" id="COG0652">
    <property type="taxonomic scope" value="Bacteria"/>
</dbReference>
<evidence type="ECO:0000256" key="4">
    <source>
        <dbReference type="ARBA" id="ARBA00023235"/>
    </source>
</evidence>